<evidence type="ECO:0000313" key="2">
    <source>
        <dbReference type="EMBL" id="KAL1270247.1"/>
    </source>
</evidence>
<accession>A0ABR3N029</accession>
<name>A0ABR3N029_9TELE</name>
<proteinExistence type="predicted"/>
<evidence type="ECO:0000313" key="3">
    <source>
        <dbReference type="Proteomes" id="UP001558613"/>
    </source>
</evidence>
<dbReference type="Proteomes" id="UP001558613">
    <property type="component" value="Unassembled WGS sequence"/>
</dbReference>
<sequence>MNIVNVLASWASMSGMQHHCHLTVRSRLGDDRHDKKEEERERKPGNGVVKDSSLNVMDGNDSAYCCPNEHAELRQHRAARLVSRSAPLLNLLWVVGSISMLRAPCKTSCPEVTSKWERFEKRSLGHGEGRRH</sequence>
<evidence type="ECO:0000256" key="1">
    <source>
        <dbReference type="SAM" id="MobiDB-lite"/>
    </source>
</evidence>
<reference evidence="2 3" key="1">
    <citation type="submission" date="2023-09" db="EMBL/GenBank/DDBJ databases">
        <authorList>
            <person name="Wang M."/>
        </authorList>
    </citation>
    <scope>NUCLEOTIDE SEQUENCE [LARGE SCALE GENOMIC DNA]</scope>
    <source>
        <strain evidence="2">GT-2023</strain>
        <tissue evidence="2">Liver</tissue>
    </source>
</reference>
<protein>
    <submittedName>
        <fullName evidence="2">Uncharacterized protein</fullName>
    </submittedName>
</protein>
<dbReference type="EMBL" id="JAYMGO010000008">
    <property type="protein sequence ID" value="KAL1270247.1"/>
    <property type="molecule type" value="Genomic_DNA"/>
</dbReference>
<keyword evidence="3" id="KW-1185">Reference proteome</keyword>
<feature type="compositionally biased region" description="Basic and acidic residues" evidence="1">
    <location>
        <begin position="27"/>
        <end position="44"/>
    </location>
</feature>
<organism evidence="2 3">
    <name type="scientific">Cirrhinus molitorella</name>
    <name type="common">mud carp</name>
    <dbReference type="NCBI Taxonomy" id="172907"/>
    <lineage>
        <taxon>Eukaryota</taxon>
        <taxon>Metazoa</taxon>
        <taxon>Chordata</taxon>
        <taxon>Craniata</taxon>
        <taxon>Vertebrata</taxon>
        <taxon>Euteleostomi</taxon>
        <taxon>Actinopterygii</taxon>
        <taxon>Neopterygii</taxon>
        <taxon>Teleostei</taxon>
        <taxon>Ostariophysi</taxon>
        <taxon>Cypriniformes</taxon>
        <taxon>Cyprinidae</taxon>
        <taxon>Labeoninae</taxon>
        <taxon>Labeonini</taxon>
        <taxon>Cirrhinus</taxon>
    </lineage>
</organism>
<feature type="region of interest" description="Disordered" evidence="1">
    <location>
        <begin position="27"/>
        <end position="55"/>
    </location>
</feature>
<gene>
    <name evidence="2" type="ORF">QQF64_032536</name>
</gene>
<comment type="caution">
    <text evidence="2">The sequence shown here is derived from an EMBL/GenBank/DDBJ whole genome shotgun (WGS) entry which is preliminary data.</text>
</comment>